<proteinExistence type="predicted"/>
<dbReference type="AlphaFoldDB" id="A0A9P4M641"/>
<keyword evidence="2" id="KW-0285">Flavoprotein</keyword>
<evidence type="ECO:0000256" key="4">
    <source>
        <dbReference type="ARBA" id="ARBA00023002"/>
    </source>
</evidence>
<sequence length="422" mass="47096">MTDHQDVGDNATVLIIGSGSTGLALAQGLLKAGVKCIVFEKDASQTAKSRDWNMGLHWGAAPLEAVLSAEGWSKLQTVQVDPNVPAKPNDTLHFLNSQTGEVMGGATVDLFYRLRRSKLRALLAEGLDVRYGKRFKDADFSDYEQTVTAYFEDGSSAVGRMLVGADGSRSSVRRALIPDNFENQRLSYAATFVQASFTREQAQFLRQFHPLYLAGIHPVGQFSFFGIQDASDETRPETWIFFFYISWPSSLEEQDATEDWSDAQRLQQLKDFAKDYADPWKSALEWVPQDHPVWYLRLSDWDPGAEGHQWDNQRGRATLVGDAAHTMTYQRGQGLNHSITDAAKLTDALKLFMVNTSNDVSAGAESGDVHLQEESINAFEVEMIARGGAEVRMSTTNTKMLHDWESALRSPVMTKGMHREKK</sequence>
<dbReference type="Proteomes" id="UP000799772">
    <property type="component" value="Unassembled WGS sequence"/>
</dbReference>
<keyword evidence="5" id="KW-0503">Monooxygenase</keyword>
<keyword evidence="3" id="KW-0274">FAD</keyword>
<evidence type="ECO:0000313" key="8">
    <source>
        <dbReference type="Proteomes" id="UP000799772"/>
    </source>
</evidence>
<dbReference type="PRINTS" id="PR00420">
    <property type="entry name" value="RNGMNOXGNASE"/>
</dbReference>
<evidence type="ECO:0000256" key="5">
    <source>
        <dbReference type="ARBA" id="ARBA00023033"/>
    </source>
</evidence>
<dbReference type="Pfam" id="PF01494">
    <property type="entry name" value="FAD_binding_3"/>
    <property type="match status" value="2"/>
</dbReference>
<comment type="caution">
    <text evidence="7">The sequence shown here is derived from an EMBL/GenBank/DDBJ whole genome shotgun (WGS) entry which is preliminary data.</text>
</comment>
<dbReference type="InterPro" id="IPR036188">
    <property type="entry name" value="FAD/NAD-bd_sf"/>
</dbReference>
<evidence type="ECO:0000259" key="6">
    <source>
        <dbReference type="Pfam" id="PF01494"/>
    </source>
</evidence>
<accession>A0A9P4M641</accession>
<evidence type="ECO:0000256" key="2">
    <source>
        <dbReference type="ARBA" id="ARBA00022630"/>
    </source>
</evidence>
<gene>
    <name evidence="7" type="ORF">NA57DRAFT_65465</name>
</gene>
<evidence type="ECO:0000256" key="1">
    <source>
        <dbReference type="ARBA" id="ARBA00001974"/>
    </source>
</evidence>
<protein>
    <submittedName>
        <fullName evidence="7">FAD/NAD(P)-binding domain-containing protein</fullName>
    </submittedName>
</protein>
<comment type="cofactor">
    <cofactor evidence="1">
        <name>FAD</name>
        <dbReference type="ChEBI" id="CHEBI:57692"/>
    </cofactor>
</comment>
<keyword evidence="8" id="KW-1185">Reference proteome</keyword>
<dbReference type="EMBL" id="ML978125">
    <property type="protein sequence ID" value="KAF2099341.1"/>
    <property type="molecule type" value="Genomic_DNA"/>
</dbReference>
<dbReference type="OrthoDB" id="47494at2759"/>
<name>A0A9P4M641_9PEZI</name>
<reference evidence="7" key="1">
    <citation type="journal article" date="2020" name="Stud. Mycol.">
        <title>101 Dothideomycetes genomes: a test case for predicting lifestyles and emergence of pathogens.</title>
        <authorList>
            <person name="Haridas S."/>
            <person name="Albert R."/>
            <person name="Binder M."/>
            <person name="Bloem J."/>
            <person name="Labutti K."/>
            <person name="Salamov A."/>
            <person name="Andreopoulos B."/>
            <person name="Baker S."/>
            <person name="Barry K."/>
            <person name="Bills G."/>
            <person name="Bluhm B."/>
            <person name="Cannon C."/>
            <person name="Castanera R."/>
            <person name="Culley D."/>
            <person name="Daum C."/>
            <person name="Ezra D."/>
            <person name="Gonzalez J."/>
            <person name="Henrissat B."/>
            <person name="Kuo A."/>
            <person name="Liang C."/>
            <person name="Lipzen A."/>
            <person name="Lutzoni F."/>
            <person name="Magnuson J."/>
            <person name="Mondo S."/>
            <person name="Nolan M."/>
            <person name="Ohm R."/>
            <person name="Pangilinan J."/>
            <person name="Park H.-J."/>
            <person name="Ramirez L."/>
            <person name="Alfaro M."/>
            <person name="Sun H."/>
            <person name="Tritt A."/>
            <person name="Yoshinaga Y."/>
            <person name="Zwiers L.-H."/>
            <person name="Turgeon B."/>
            <person name="Goodwin S."/>
            <person name="Spatafora J."/>
            <person name="Crous P."/>
            <person name="Grigoriev I."/>
        </authorList>
    </citation>
    <scope>NUCLEOTIDE SEQUENCE</scope>
    <source>
        <strain evidence="7">CBS 133067</strain>
    </source>
</reference>
<keyword evidence="4" id="KW-0560">Oxidoreductase</keyword>
<dbReference type="GO" id="GO:0071949">
    <property type="term" value="F:FAD binding"/>
    <property type="evidence" value="ECO:0007669"/>
    <property type="project" value="InterPro"/>
</dbReference>
<feature type="domain" description="FAD-binding" evidence="6">
    <location>
        <begin position="11"/>
        <end position="50"/>
    </location>
</feature>
<dbReference type="SUPFAM" id="SSF51905">
    <property type="entry name" value="FAD/NAD(P)-binding domain"/>
    <property type="match status" value="1"/>
</dbReference>
<feature type="domain" description="FAD-binding" evidence="6">
    <location>
        <begin position="124"/>
        <end position="351"/>
    </location>
</feature>
<evidence type="ECO:0000313" key="7">
    <source>
        <dbReference type="EMBL" id="KAF2099341.1"/>
    </source>
</evidence>
<organism evidence="7 8">
    <name type="scientific">Rhizodiscina lignyota</name>
    <dbReference type="NCBI Taxonomy" id="1504668"/>
    <lineage>
        <taxon>Eukaryota</taxon>
        <taxon>Fungi</taxon>
        <taxon>Dikarya</taxon>
        <taxon>Ascomycota</taxon>
        <taxon>Pezizomycotina</taxon>
        <taxon>Dothideomycetes</taxon>
        <taxon>Pleosporomycetidae</taxon>
        <taxon>Aulographales</taxon>
        <taxon>Rhizodiscinaceae</taxon>
        <taxon>Rhizodiscina</taxon>
    </lineage>
</organism>
<dbReference type="InterPro" id="IPR002938">
    <property type="entry name" value="FAD-bd"/>
</dbReference>
<evidence type="ECO:0000256" key="3">
    <source>
        <dbReference type="ARBA" id="ARBA00022827"/>
    </source>
</evidence>
<dbReference type="Gene3D" id="3.50.50.60">
    <property type="entry name" value="FAD/NAD(P)-binding domain"/>
    <property type="match status" value="1"/>
</dbReference>
<dbReference type="PANTHER" id="PTHR47178">
    <property type="entry name" value="MONOOXYGENASE, FAD-BINDING"/>
    <property type="match status" value="1"/>
</dbReference>
<dbReference type="GO" id="GO:0004497">
    <property type="term" value="F:monooxygenase activity"/>
    <property type="evidence" value="ECO:0007669"/>
    <property type="project" value="UniProtKB-KW"/>
</dbReference>
<dbReference type="PANTHER" id="PTHR47178:SF3">
    <property type="entry name" value="FAD-BINDING DOMAIN-CONTAINING PROTEIN"/>
    <property type="match status" value="1"/>
</dbReference>